<gene>
    <name evidence="1" type="ORF">AQS8620_02150</name>
</gene>
<dbReference type="AlphaFoldDB" id="A0A1Y5T1P2"/>
<organism evidence="1 2">
    <name type="scientific">Aquimixticola soesokkakensis</name>
    <dbReference type="NCBI Taxonomy" id="1519096"/>
    <lineage>
        <taxon>Bacteria</taxon>
        <taxon>Pseudomonadati</taxon>
        <taxon>Pseudomonadota</taxon>
        <taxon>Alphaproteobacteria</taxon>
        <taxon>Rhodobacterales</taxon>
        <taxon>Paracoccaceae</taxon>
        <taxon>Aquimixticola</taxon>
    </lineage>
</organism>
<evidence type="ECO:0000313" key="1">
    <source>
        <dbReference type="EMBL" id="SLN50102.1"/>
    </source>
</evidence>
<name>A0A1Y5T1P2_9RHOB</name>
<accession>A0A1Y5T1P2</accession>
<keyword evidence="2" id="KW-1185">Reference proteome</keyword>
<reference evidence="1 2" key="1">
    <citation type="submission" date="2017-03" db="EMBL/GenBank/DDBJ databases">
        <authorList>
            <person name="Afonso C.L."/>
            <person name="Miller P.J."/>
            <person name="Scott M.A."/>
            <person name="Spackman E."/>
            <person name="Goraichik I."/>
            <person name="Dimitrov K.M."/>
            <person name="Suarez D.L."/>
            <person name="Swayne D.E."/>
        </authorList>
    </citation>
    <scope>NUCLEOTIDE SEQUENCE [LARGE SCALE GENOMIC DNA]</scope>
    <source>
        <strain evidence="1 2">CECT 8620</strain>
    </source>
</reference>
<dbReference type="Proteomes" id="UP000193862">
    <property type="component" value="Unassembled WGS sequence"/>
</dbReference>
<sequence length="162" mass="18651">MRQSLNNLSFLFSLLLPVLLPSWRFFKTVAPSPRIEVARFERGSDGAWVQVQDWQAFRPAPRRLSFGALVAQIFWNPDRNAQLYLVSCAERMIAAQEEGRRCARSFNEISARLSEALWQAPRTGRAPLAAFRFRLIFIWRAGQELRHDVDFTSDLIALDARA</sequence>
<protein>
    <submittedName>
        <fullName evidence="1">Uncharacterized protein</fullName>
    </submittedName>
</protein>
<evidence type="ECO:0000313" key="2">
    <source>
        <dbReference type="Proteomes" id="UP000193862"/>
    </source>
</evidence>
<dbReference type="RefSeq" id="WP_143267499.1">
    <property type="nucleotide sequence ID" value="NZ_FWFS01000007.1"/>
</dbReference>
<dbReference type="EMBL" id="FWFS01000007">
    <property type="protein sequence ID" value="SLN50102.1"/>
    <property type="molecule type" value="Genomic_DNA"/>
</dbReference>
<proteinExistence type="predicted"/>
<dbReference type="OrthoDB" id="5702680at2"/>